<feature type="domain" description="SLH" evidence="3">
    <location>
        <begin position="383"/>
        <end position="446"/>
    </location>
</feature>
<protein>
    <submittedName>
        <fullName evidence="4">S-layer homology domain-containing protein</fullName>
    </submittedName>
</protein>
<evidence type="ECO:0000256" key="2">
    <source>
        <dbReference type="SAM" id="SignalP"/>
    </source>
</evidence>
<evidence type="ECO:0000313" key="5">
    <source>
        <dbReference type="Proteomes" id="UP000824229"/>
    </source>
</evidence>
<sequence length="447" mass="49675">MYRKFLCFIFSILLICNITSAATLPDISADGAILIETTTNTILYSKNLNETFYPASTTKILTSLAIAEDLPLNQIITKSQDALNNVPSDSSQIGLNVGDSYTVLDGLHAVLMASDNFVCYDLAKADSGSIQNFATKMNTLAFSFGATRTNFVNPHGYHDPLHYTTPFSLSQIALHAFSNPVVEKIAGTQSYNFKVANTGKIIPITHTAALLDPNSTYYNEHVVAAKTGYHTPAGRTLVAKARYDNIELIAVVMRTDAPLQFEDINKLFKYGSENFTLGTDQSMQPYIINNTYSPWAKPYVERALDEGWITRTTHNYTTPITMRTFLSLLRDATDYTVNSFLDDKIQYNGSSIYRENLPTTRGEIAQIIYEYLSNLDLALIPSEVIISDIDSVSPKMQEAIEFCVKSGLLNTRNGNAFSPDMPVTYEEAICLISKITDISNNYNSYHL</sequence>
<dbReference type="InterPro" id="IPR001119">
    <property type="entry name" value="SLH_dom"/>
</dbReference>
<feature type="chain" id="PRO_5038803196" evidence="2">
    <location>
        <begin position="22"/>
        <end position="447"/>
    </location>
</feature>
<keyword evidence="1" id="KW-0677">Repeat</keyword>
<gene>
    <name evidence="4" type="ORF">H9872_09775</name>
</gene>
<dbReference type="PROSITE" id="PS51272">
    <property type="entry name" value="SLH"/>
    <property type="match status" value="2"/>
</dbReference>
<dbReference type="GO" id="GO:0009002">
    <property type="term" value="F:serine-type D-Ala-D-Ala carboxypeptidase activity"/>
    <property type="evidence" value="ECO:0007669"/>
    <property type="project" value="InterPro"/>
</dbReference>
<reference evidence="4" key="2">
    <citation type="submission" date="2021-04" db="EMBL/GenBank/DDBJ databases">
        <authorList>
            <person name="Gilroy R."/>
        </authorList>
    </citation>
    <scope>NUCLEOTIDE SEQUENCE</scope>
    <source>
        <strain evidence="4">B5-657</strain>
    </source>
</reference>
<dbReference type="InterPro" id="IPR001967">
    <property type="entry name" value="Peptidase_S11_N"/>
</dbReference>
<dbReference type="AlphaFoldDB" id="A0A9E2KDD0"/>
<dbReference type="Gene3D" id="3.40.710.10">
    <property type="entry name" value="DD-peptidase/beta-lactamase superfamily"/>
    <property type="match status" value="1"/>
</dbReference>
<proteinExistence type="predicted"/>
<evidence type="ECO:0000256" key="1">
    <source>
        <dbReference type="ARBA" id="ARBA00022737"/>
    </source>
</evidence>
<comment type="caution">
    <text evidence="4">The sequence shown here is derived from an EMBL/GenBank/DDBJ whole genome shotgun (WGS) entry which is preliminary data.</text>
</comment>
<dbReference type="Pfam" id="PF00768">
    <property type="entry name" value="Peptidase_S11"/>
    <property type="match status" value="1"/>
</dbReference>
<feature type="domain" description="SLH" evidence="3">
    <location>
        <begin position="283"/>
        <end position="382"/>
    </location>
</feature>
<dbReference type="GO" id="GO:0006508">
    <property type="term" value="P:proteolysis"/>
    <property type="evidence" value="ECO:0007669"/>
    <property type="project" value="InterPro"/>
</dbReference>
<evidence type="ECO:0000259" key="3">
    <source>
        <dbReference type="PROSITE" id="PS51272"/>
    </source>
</evidence>
<dbReference type="EMBL" id="JAHLFQ010000230">
    <property type="protein sequence ID" value="MBU3805028.1"/>
    <property type="molecule type" value="Genomic_DNA"/>
</dbReference>
<accession>A0A9E2KDD0</accession>
<dbReference type="Proteomes" id="UP000824229">
    <property type="component" value="Unassembled WGS sequence"/>
</dbReference>
<feature type="signal peptide" evidence="2">
    <location>
        <begin position="1"/>
        <end position="21"/>
    </location>
</feature>
<reference evidence="4" key="1">
    <citation type="journal article" date="2021" name="PeerJ">
        <title>Extensive microbial diversity within the chicken gut microbiome revealed by metagenomics and culture.</title>
        <authorList>
            <person name="Gilroy R."/>
            <person name="Ravi A."/>
            <person name="Getino M."/>
            <person name="Pursley I."/>
            <person name="Horton D.L."/>
            <person name="Alikhan N.F."/>
            <person name="Baker D."/>
            <person name="Gharbi K."/>
            <person name="Hall N."/>
            <person name="Watson M."/>
            <person name="Adriaenssens E.M."/>
            <person name="Foster-Nyarko E."/>
            <person name="Jarju S."/>
            <person name="Secka A."/>
            <person name="Antonio M."/>
            <person name="Oren A."/>
            <person name="Chaudhuri R.R."/>
            <person name="La Ragione R."/>
            <person name="Hildebrand F."/>
            <person name="Pallen M.J."/>
        </authorList>
    </citation>
    <scope>NUCLEOTIDE SEQUENCE</scope>
    <source>
        <strain evidence="4">B5-657</strain>
    </source>
</reference>
<dbReference type="InterPro" id="IPR012338">
    <property type="entry name" value="Beta-lactam/transpept-like"/>
</dbReference>
<organism evidence="4 5">
    <name type="scientific">Candidatus Cellulosilyticum pullistercoris</name>
    <dbReference type="NCBI Taxonomy" id="2838521"/>
    <lineage>
        <taxon>Bacteria</taxon>
        <taxon>Bacillati</taxon>
        <taxon>Bacillota</taxon>
        <taxon>Clostridia</taxon>
        <taxon>Lachnospirales</taxon>
        <taxon>Cellulosilyticaceae</taxon>
        <taxon>Cellulosilyticum</taxon>
    </lineage>
</organism>
<dbReference type="SUPFAM" id="SSF56601">
    <property type="entry name" value="beta-lactamase/transpeptidase-like"/>
    <property type="match status" value="1"/>
</dbReference>
<keyword evidence="2" id="KW-0732">Signal</keyword>
<dbReference type="Pfam" id="PF00395">
    <property type="entry name" value="SLH"/>
    <property type="match status" value="1"/>
</dbReference>
<name>A0A9E2KDD0_9FIRM</name>
<evidence type="ECO:0000313" key="4">
    <source>
        <dbReference type="EMBL" id="MBU3805028.1"/>
    </source>
</evidence>